<reference evidence="1" key="1">
    <citation type="submission" date="2016-11" db="EMBL/GenBank/DDBJ databases">
        <title>Complete Genome Sequencing of Pandoraea pulmonicola DSM 16583.</title>
        <authorList>
            <person name="Chan K.-G."/>
        </authorList>
    </citation>
    <scope>NUCLEOTIDE SEQUENCE</scope>
    <source>
        <strain evidence="1">DSM 16583</strain>
    </source>
</reference>
<gene>
    <name evidence="1" type="ORF">RO07_06015</name>
</gene>
<dbReference type="EMBL" id="CP010310">
    <property type="protein sequence ID" value="AJC20137.1"/>
    <property type="molecule type" value="Genomic_DNA"/>
</dbReference>
<keyword evidence="2" id="KW-1185">Reference proteome</keyword>
<dbReference type="Proteomes" id="UP000035086">
    <property type="component" value="Chromosome"/>
</dbReference>
<sequence length="124" mass="12130">MIARSALAVGDEAVLDGAVRAPRAMSARQSSGGGAAGAVRVGPGWDGCDGAGVVGGEAAARGVRDALARGAGVSRSGIAMEGAGDTGRRTADDGLMIVMGVTAREDVGKRTSVGVIRKANHASK</sequence>
<evidence type="ECO:0000313" key="1">
    <source>
        <dbReference type="EMBL" id="AJC20137.1"/>
    </source>
</evidence>
<accession>A0ABN4EP55</accession>
<name>A0ABN4EP55_PANPU</name>
<protein>
    <submittedName>
        <fullName evidence="1">Uncharacterized protein</fullName>
    </submittedName>
</protein>
<dbReference type="RefSeq" id="WP_039406141.1">
    <property type="nucleotide sequence ID" value="NZ_CP010310.2"/>
</dbReference>
<organism evidence="1 2">
    <name type="scientific">Pandoraea pulmonicola</name>
    <dbReference type="NCBI Taxonomy" id="93221"/>
    <lineage>
        <taxon>Bacteria</taxon>
        <taxon>Pseudomonadati</taxon>
        <taxon>Pseudomonadota</taxon>
        <taxon>Betaproteobacteria</taxon>
        <taxon>Burkholderiales</taxon>
        <taxon>Burkholderiaceae</taxon>
        <taxon>Pandoraea</taxon>
    </lineage>
</organism>
<proteinExistence type="predicted"/>
<evidence type="ECO:0000313" key="2">
    <source>
        <dbReference type="Proteomes" id="UP000035086"/>
    </source>
</evidence>